<comment type="caution">
    <text evidence="1">The sequence shown here is derived from an EMBL/GenBank/DDBJ whole genome shotgun (WGS) entry which is preliminary data.</text>
</comment>
<dbReference type="EMBL" id="CM055753">
    <property type="protein sequence ID" value="KAJ7991793.1"/>
    <property type="molecule type" value="Genomic_DNA"/>
</dbReference>
<dbReference type="Proteomes" id="UP001157502">
    <property type="component" value="Chromosome 26"/>
</dbReference>
<protein>
    <submittedName>
        <fullName evidence="1">Uncharacterized protein</fullName>
    </submittedName>
</protein>
<sequence length="69" mass="7516">MGLKSSISWTYFRLRSHSADNSESQIETVSDQPGGGCGRVSADRCRIEEVQTRAAAHTVECSRTAGEEL</sequence>
<accession>A0ACC2FK62</accession>
<evidence type="ECO:0000313" key="2">
    <source>
        <dbReference type="Proteomes" id="UP001157502"/>
    </source>
</evidence>
<proteinExistence type="predicted"/>
<keyword evidence="2" id="KW-1185">Reference proteome</keyword>
<reference evidence="1" key="1">
    <citation type="submission" date="2021-05" db="EMBL/GenBank/DDBJ databases">
        <authorList>
            <person name="Pan Q."/>
            <person name="Jouanno E."/>
            <person name="Zahm M."/>
            <person name="Klopp C."/>
            <person name="Cabau C."/>
            <person name="Louis A."/>
            <person name="Berthelot C."/>
            <person name="Parey E."/>
            <person name="Roest Crollius H."/>
            <person name="Montfort J."/>
            <person name="Robinson-Rechavi M."/>
            <person name="Bouchez O."/>
            <person name="Lampietro C."/>
            <person name="Lopez Roques C."/>
            <person name="Donnadieu C."/>
            <person name="Postlethwait J."/>
            <person name="Bobe J."/>
            <person name="Dillon D."/>
            <person name="Chandos A."/>
            <person name="von Hippel F."/>
            <person name="Guiguen Y."/>
        </authorList>
    </citation>
    <scope>NUCLEOTIDE SEQUENCE</scope>
    <source>
        <strain evidence="1">YG-Jan2019</strain>
    </source>
</reference>
<name>A0ACC2FK62_DALPE</name>
<organism evidence="1 2">
    <name type="scientific">Dallia pectoralis</name>
    <name type="common">Alaska blackfish</name>
    <dbReference type="NCBI Taxonomy" id="75939"/>
    <lineage>
        <taxon>Eukaryota</taxon>
        <taxon>Metazoa</taxon>
        <taxon>Chordata</taxon>
        <taxon>Craniata</taxon>
        <taxon>Vertebrata</taxon>
        <taxon>Euteleostomi</taxon>
        <taxon>Actinopterygii</taxon>
        <taxon>Neopterygii</taxon>
        <taxon>Teleostei</taxon>
        <taxon>Protacanthopterygii</taxon>
        <taxon>Esociformes</taxon>
        <taxon>Umbridae</taxon>
        <taxon>Dallia</taxon>
    </lineage>
</organism>
<gene>
    <name evidence="1" type="ORF">DPEC_G00287550</name>
</gene>
<evidence type="ECO:0000313" key="1">
    <source>
        <dbReference type="EMBL" id="KAJ7991793.1"/>
    </source>
</evidence>